<accession>A0A8S9JVZ3</accession>
<sequence length="208" mass="22873">MFISSFGCAGSRRSEVLRVDPQRLVYIAGQVWAAILGTAARTSLTRCGPLEANYAAVRDGKTCLPSLCLCLNIAFEYHWSCIGTFCIHMSLVIQSEVMGEIDEKSVTFRSLRSNTKIYKSAGTIVKNLKVEQSLDLLIRESGSDKSASSICLIRCPRPKLLPDLHESIVYGRIDALNRVHPAQSNVTPIQRGLVVMVRNSSPTTVQTV</sequence>
<comment type="caution">
    <text evidence="1">The sequence shown here is derived from an EMBL/GenBank/DDBJ whole genome shotgun (WGS) entry which is preliminary data.</text>
</comment>
<protein>
    <submittedName>
        <fullName evidence="1">Uncharacterized protein</fullName>
    </submittedName>
</protein>
<name>A0A8S9JVZ3_BRACR</name>
<proteinExistence type="predicted"/>
<dbReference type="AlphaFoldDB" id="A0A8S9JVZ3"/>
<evidence type="ECO:0000313" key="1">
    <source>
        <dbReference type="EMBL" id="KAF2585818.1"/>
    </source>
</evidence>
<gene>
    <name evidence="1" type="ORF">F2Q70_00036045</name>
</gene>
<organism evidence="1">
    <name type="scientific">Brassica cretica</name>
    <name type="common">Mustard</name>
    <dbReference type="NCBI Taxonomy" id="69181"/>
    <lineage>
        <taxon>Eukaryota</taxon>
        <taxon>Viridiplantae</taxon>
        <taxon>Streptophyta</taxon>
        <taxon>Embryophyta</taxon>
        <taxon>Tracheophyta</taxon>
        <taxon>Spermatophyta</taxon>
        <taxon>Magnoliopsida</taxon>
        <taxon>eudicotyledons</taxon>
        <taxon>Gunneridae</taxon>
        <taxon>Pentapetalae</taxon>
        <taxon>rosids</taxon>
        <taxon>malvids</taxon>
        <taxon>Brassicales</taxon>
        <taxon>Brassicaceae</taxon>
        <taxon>Brassiceae</taxon>
        <taxon>Brassica</taxon>
    </lineage>
</organism>
<reference evidence="1" key="1">
    <citation type="submission" date="2019-12" db="EMBL/GenBank/DDBJ databases">
        <title>Genome sequencing and annotation of Brassica cretica.</title>
        <authorList>
            <person name="Studholme D.J."/>
            <person name="Sarris P.F."/>
        </authorList>
    </citation>
    <scope>NUCLEOTIDE SEQUENCE</scope>
    <source>
        <strain evidence="1">PFS-102/07</strain>
        <tissue evidence="1">Leaf</tissue>
    </source>
</reference>
<dbReference type="EMBL" id="QGKY02000246">
    <property type="protein sequence ID" value="KAF2585818.1"/>
    <property type="molecule type" value="Genomic_DNA"/>
</dbReference>